<evidence type="ECO:0000313" key="2">
    <source>
        <dbReference type="EMBL" id="CCV07977.1"/>
    </source>
</evidence>
<dbReference type="Proteomes" id="UP000012062">
    <property type="component" value="Unassembled WGS sequence"/>
</dbReference>
<dbReference type="STRING" id="1297569.MESS2_660016"/>
<name>M5EUR5_9HYPH</name>
<evidence type="ECO:0000313" key="3">
    <source>
        <dbReference type="Proteomes" id="UP000012062"/>
    </source>
</evidence>
<dbReference type="AlphaFoldDB" id="M5EUR5"/>
<gene>
    <name evidence="2" type="ORF">MESS2_660016</name>
</gene>
<accession>M5EUR5</accession>
<proteinExistence type="predicted"/>
<reference evidence="2 3" key="1">
    <citation type="submission" date="2013-02" db="EMBL/GenBank/DDBJ databases">
        <authorList>
            <person name="Genoscope - CEA"/>
        </authorList>
    </citation>
    <scope>NUCLEOTIDE SEQUENCE [LARGE SCALE GENOMIC DNA]</scope>
    <source>
        <strain evidence="2 3">STM 2683</strain>
    </source>
</reference>
<protein>
    <submittedName>
        <fullName evidence="2">Uncharacterized protein</fullName>
    </submittedName>
</protein>
<feature type="region of interest" description="Disordered" evidence="1">
    <location>
        <begin position="69"/>
        <end position="88"/>
    </location>
</feature>
<comment type="caution">
    <text evidence="2">The sequence shown here is derived from an EMBL/GenBank/DDBJ whole genome shotgun (WGS) entry which is preliminary data.</text>
</comment>
<organism evidence="2 3">
    <name type="scientific">Mesorhizobium metallidurans STM 2683</name>
    <dbReference type="NCBI Taxonomy" id="1297569"/>
    <lineage>
        <taxon>Bacteria</taxon>
        <taxon>Pseudomonadati</taxon>
        <taxon>Pseudomonadota</taxon>
        <taxon>Alphaproteobacteria</taxon>
        <taxon>Hyphomicrobiales</taxon>
        <taxon>Phyllobacteriaceae</taxon>
        <taxon>Mesorhizobium</taxon>
    </lineage>
</organism>
<sequence length="88" mass="9653">MYTRDSGGKTRQIGDTIENKVPAIGSVGYRFKLAAGAAGVDWCSLTLSRLGAADPKFVRRAAASRRCEPRSRHTLASKDLQMKARPFR</sequence>
<keyword evidence="3" id="KW-1185">Reference proteome</keyword>
<evidence type="ECO:0000256" key="1">
    <source>
        <dbReference type="SAM" id="MobiDB-lite"/>
    </source>
</evidence>
<dbReference type="EMBL" id="CAUM01000135">
    <property type="protein sequence ID" value="CCV07977.1"/>
    <property type="molecule type" value="Genomic_DNA"/>
</dbReference>